<dbReference type="RefSeq" id="WP_107012291.1">
    <property type="nucleotide sequence ID" value="NZ_CP028136.1"/>
</dbReference>
<dbReference type="SUPFAM" id="SSF49899">
    <property type="entry name" value="Concanavalin A-like lectins/glucanases"/>
    <property type="match status" value="2"/>
</dbReference>
<evidence type="ECO:0008006" key="3">
    <source>
        <dbReference type="Google" id="ProtNLM"/>
    </source>
</evidence>
<dbReference type="Gene3D" id="2.60.120.200">
    <property type="match status" value="2"/>
</dbReference>
<dbReference type="Gene3D" id="2.60.40.10">
    <property type="entry name" value="Immunoglobulins"/>
    <property type="match status" value="1"/>
</dbReference>
<organism evidence="1 2">
    <name type="scientific">Christiangramia fulva</name>
    <dbReference type="NCBI Taxonomy" id="2126553"/>
    <lineage>
        <taxon>Bacteria</taxon>
        <taxon>Pseudomonadati</taxon>
        <taxon>Bacteroidota</taxon>
        <taxon>Flavobacteriia</taxon>
        <taxon>Flavobacteriales</taxon>
        <taxon>Flavobacteriaceae</taxon>
        <taxon>Christiangramia</taxon>
    </lineage>
</organism>
<dbReference type="KEGG" id="grs:C7S20_09665"/>
<sequence length="569" mass="62300">MKNSKYKILGLLLIFVLASCEYDNIDPITKVDAGADAGSPEVEIKYPLEGTTIKVIEETTSINIKFEVTDDIEIDNIEVMVDGNTIETLNEFTDYRIVKASVPYDNLANGDHTVTVKATDMAGNTTTKTVNFSKEPPYSPKFSGEIFYMPFDGDYTDLVTLKTANEVGDPGFTNDAYLGTAAYKGAPDSYLTYPLAENFLGEEFTAGFWYNVKGDPDRAGILVAGADQNRTQGFRLFREGSADEQRLKLNVGTGTGESWNDGGVLDVSNSDWVYVTVTVSPTESKIYFNGELMNTGTLTAPIDWTGVEQLTIGSGGETFSYWDHKYDSSPIDELRFFDHALTKEEIQNLISASAVTLHMPFDGDYKDVAYNREVTVVGDPGFTGEGKIGSNAYAGALNSYLTLPSEGLLSTEFSGTFWYKVHSDPDRAGIIVIGPEDTEHPNAQNIRTSGFRLFREGNATEQRIKLNVGTGSGESWNDGGVIDVTADSWVFVAFTISETETVIYLNGEAVNTGTLTAPIDWTGTDLVSVMSGAPRFTGWNHLSDTSFMDNLKFYNKVLSQEEIQAAMSE</sequence>
<dbReference type="AlphaFoldDB" id="A0A2R3Z5F5"/>
<dbReference type="EMBL" id="CP028136">
    <property type="protein sequence ID" value="AVR45513.1"/>
    <property type="molecule type" value="Genomic_DNA"/>
</dbReference>
<proteinExistence type="predicted"/>
<dbReference type="PANTHER" id="PTHR42535">
    <property type="entry name" value="OOKINETE PROTEIN, PUTATIVE-RELATED"/>
    <property type="match status" value="1"/>
</dbReference>
<accession>A0A2R3Z5F5</accession>
<evidence type="ECO:0000313" key="1">
    <source>
        <dbReference type="EMBL" id="AVR45513.1"/>
    </source>
</evidence>
<dbReference type="InterPro" id="IPR013320">
    <property type="entry name" value="ConA-like_dom_sf"/>
</dbReference>
<keyword evidence="2" id="KW-1185">Reference proteome</keyword>
<protein>
    <recommendedName>
        <fullName evidence="3">LamG-like jellyroll fold domain-containing protein</fullName>
    </recommendedName>
</protein>
<dbReference type="OrthoDB" id="950827at2"/>
<dbReference type="InterPro" id="IPR013783">
    <property type="entry name" value="Ig-like_fold"/>
</dbReference>
<dbReference type="GO" id="GO:0005975">
    <property type="term" value="P:carbohydrate metabolic process"/>
    <property type="evidence" value="ECO:0007669"/>
    <property type="project" value="UniProtKB-ARBA"/>
</dbReference>
<dbReference type="Pfam" id="PF13385">
    <property type="entry name" value="Laminin_G_3"/>
    <property type="match status" value="2"/>
</dbReference>
<name>A0A2R3Z5F5_9FLAO</name>
<evidence type="ECO:0000313" key="2">
    <source>
        <dbReference type="Proteomes" id="UP000241507"/>
    </source>
</evidence>
<dbReference type="Pfam" id="PF17957">
    <property type="entry name" value="Big_7"/>
    <property type="match status" value="1"/>
</dbReference>
<gene>
    <name evidence="1" type="ORF">C7S20_09665</name>
</gene>
<dbReference type="PANTHER" id="PTHR42535:SF2">
    <property type="entry name" value="CHROMOSOME UNDETERMINED SCAFFOLD_146, WHOLE GENOME SHOTGUN SEQUENCE"/>
    <property type="match status" value="1"/>
</dbReference>
<reference evidence="2" key="1">
    <citation type="submission" date="2018-03" db="EMBL/GenBank/DDBJ databases">
        <title>Gramella fulva sp. nov., isolated from a dry surface of tidal flat.</title>
        <authorList>
            <person name="Hwang S.H."/>
            <person name="Hwang W.M."/>
            <person name="Kang K."/>
            <person name="Ahn T.-Y."/>
        </authorList>
    </citation>
    <scope>NUCLEOTIDE SEQUENCE [LARGE SCALE GENOMIC DNA]</scope>
    <source>
        <strain evidence="2">SH35</strain>
    </source>
</reference>
<dbReference type="GO" id="GO:0004553">
    <property type="term" value="F:hydrolase activity, hydrolyzing O-glycosyl compounds"/>
    <property type="evidence" value="ECO:0007669"/>
    <property type="project" value="UniProtKB-ARBA"/>
</dbReference>
<dbReference type="PROSITE" id="PS51257">
    <property type="entry name" value="PROKAR_LIPOPROTEIN"/>
    <property type="match status" value="1"/>
</dbReference>
<dbReference type="Proteomes" id="UP000241507">
    <property type="component" value="Chromosome"/>
</dbReference>